<name>A0A0Q3H4G1_BRADI</name>
<dbReference type="Proteomes" id="UP000008810">
    <property type="component" value="Chromosome 4"/>
</dbReference>
<dbReference type="EnsemblPlants" id="KQJ88330">
    <property type="protein sequence ID" value="KQJ88330"/>
    <property type="gene ID" value="BRADI_4g17100v3"/>
</dbReference>
<evidence type="ECO:0000259" key="1">
    <source>
        <dbReference type="Pfam" id="PF23622"/>
    </source>
</evidence>
<protein>
    <recommendedName>
        <fullName evidence="1">At1g61320/AtMIF1 LRR domain-containing protein</fullName>
    </recommendedName>
</protein>
<dbReference type="EMBL" id="CM000883">
    <property type="protein sequence ID" value="KQJ88330.1"/>
    <property type="molecule type" value="Genomic_DNA"/>
</dbReference>
<dbReference type="InterPro" id="IPR055357">
    <property type="entry name" value="LRR_At1g61320_AtMIF1"/>
</dbReference>
<reference evidence="2" key="2">
    <citation type="submission" date="2017-06" db="EMBL/GenBank/DDBJ databases">
        <title>WGS assembly of Brachypodium distachyon.</title>
        <authorList>
            <consortium name="The International Brachypodium Initiative"/>
            <person name="Lucas S."/>
            <person name="Harmon-Smith M."/>
            <person name="Lail K."/>
            <person name="Tice H."/>
            <person name="Grimwood J."/>
            <person name="Bruce D."/>
            <person name="Barry K."/>
            <person name="Shu S."/>
            <person name="Lindquist E."/>
            <person name="Wang M."/>
            <person name="Pitluck S."/>
            <person name="Vogel J.P."/>
            <person name="Garvin D.F."/>
            <person name="Mockler T.C."/>
            <person name="Schmutz J."/>
            <person name="Rokhsar D."/>
            <person name="Bevan M.W."/>
        </authorList>
    </citation>
    <scope>NUCLEOTIDE SEQUENCE</scope>
    <source>
        <strain evidence="2">Bd21</strain>
    </source>
</reference>
<dbReference type="InterPro" id="IPR053772">
    <property type="entry name" value="At1g61320/At1g61330-like"/>
</dbReference>
<reference evidence="2 3" key="1">
    <citation type="journal article" date="2010" name="Nature">
        <title>Genome sequencing and analysis of the model grass Brachypodium distachyon.</title>
        <authorList>
            <consortium name="International Brachypodium Initiative"/>
        </authorList>
    </citation>
    <scope>NUCLEOTIDE SEQUENCE [LARGE SCALE GENOMIC DNA]</scope>
    <source>
        <strain evidence="2 3">Bd21</strain>
    </source>
</reference>
<dbReference type="Gene3D" id="3.80.10.10">
    <property type="entry name" value="Ribonuclease Inhibitor"/>
    <property type="match status" value="1"/>
</dbReference>
<proteinExistence type="predicted"/>
<reference evidence="3" key="3">
    <citation type="submission" date="2018-08" db="UniProtKB">
        <authorList>
            <consortium name="EnsemblPlants"/>
        </authorList>
    </citation>
    <scope>IDENTIFICATION</scope>
    <source>
        <strain evidence="3">cv. Bd21</strain>
    </source>
</reference>
<dbReference type="InterPro" id="IPR036047">
    <property type="entry name" value="F-box-like_dom_sf"/>
</dbReference>
<organism evidence="2">
    <name type="scientific">Brachypodium distachyon</name>
    <name type="common">Purple false brome</name>
    <name type="synonym">Trachynia distachya</name>
    <dbReference type="NCBI Taxonomy" id="15368"/>
    <lineage>
        <taxon>Eukaryota</taxon>
        <taxon>Viridiplantae</taxon>
        <taxon>Streptophyta</taxon>
        <taxon>Embryophyta</taxon>
        <taxon>Tracheophyta</taxon>
        <taxon>Spermatophyta</taxon>
        <taxon>Magnoliopsida</taxon>
        <taxon>Liliopsida</taxon>
        <taxon>Poales</taxon>
        <taxon>Poaceae</taxon>
        <taxon>BOP clade</taxon>
        <taxon>Pooideae</taxon>
        <taxon>Stipodae</taxon>
        <taxon>Brachypodieae</taxon>
        <taxon>Brachypodium</taxon>
    </lineage>
</organism>
<keyword evidence="4" id="KW-1185">Reference proteome</keyword>
<dbReference type="STRING" id="15368.A0A0Q3H4G1"/>
<dbReference type="Gramene" id="KQJ88330">
    <property type="protein sequence ID" value="KQJ88330"/>
    <property type="gene ID" value="BRADI_4g17100v3"/>
</dbReference>
<dbReference type="InterPro" id="IPR032675">
    <property type="entry name" value="LRR_dom_sf"/>
</dbReference>
<dbReference type="Pfam" id="PF23622">
    <property type="entry name" value="LRR_At1g61320_AtMIF1"/>
    <property type="match status" value="1"/>
</dbReference>
<dbReference type="PANTHER" id="PTHR34145">
    <property type="entry name" value="OS02G0105600 PROTEIN"/>
    <property type="match status" value="1"/>
</dbReference>
<evidence type="ECO:0000313" key="3">
    <source>
        <dbReference type="EnsemblPlants" id="KQJ88330"/>
    </source>
</evidence>
<evidence type="ECO:0000313" key="2">
    <source>
        <dbReference type="EMBL" id="KQJ88330.1"/>
    </source>
</evidence>
<evidence type="ECO:0000313" key="4">
    <source>
        <dbReference type="Proteomes" id="UP000008810"/>
    </source>
</evidence>
<dbReference type="InParanoid" id="A0A0Q3H4G1"/>
<dbReference type="OrthoDB" id="613853at2759"/>
<feature type="domain" description="At1g61320/AtMIF1 LRR" evidence="1">
    <location>
        <begin position="73"/>
        <end position="463"/>
    </location>
</feature>
<sequence length="475" mass="53271">MGSWVQLPVDILHQIHAHMLLQDAARAACVSRGFLNSWRCYPKLVLNVSTLGINEDASKGVMTREFISRVDNIMHNRTCQGLKIFKLSTYPCSNLHPSYVDRWLQVAIRTGVKKLALQMTRGDKFEYNFPCSLLSSETGSSIQSIFLGGCSFHSVVQVGSMSSSLTRVDLNSVHITGEELSCFMSNSCSLEQLCLSGCDDMIFLKAPCLLLRLNLLDVMSCMMLEVIDINAPNLSTFNFNGRAIHISLGASLQVREIQIGSFSESGMLYHAITRVPSIAPNIQTLYLSTRDETVNTPMVLRRFLQLKYLEIELFTPNYSPDYDFYSLVSFLDASPALETFILRVSLPAIRHDSILDDSNGDSLHARCLSNYHHDKLKYVMVTGFCSAKSMVELTRHIIEKTSSLECLTLDTTRGHDKRFVKSKKCLSMNKEALMEAEKACLAIRTYVEGMVPSTVNLKIVEPCHKCHTKTLDVCQ</sequence>
<dbReference type="SUPFAM" id="SSF81383">
    <property type="entry name" value="F-box domain"/>
    <property type="match status" value="1"/>
</dbReference>
<dbReference type="AlphaFoldDB" id="A0A0Q3H4G1"/>
<gene>
    <name evidence="2" type="ORF">BRADI_4g17100v3</name>
</gene>
<dbReference type="PANTHER" id="PTHR34145:SF14">
    <property type="entry name" value="EXPRESSED PROTEIN"/>
    <property type="match status" value="1"/>
</dbReference>
<accession>A0A0Q3H4G1</accession>
<dbReference type="SUPFAM" id="SSF52047">
    <property type="entry name" value="RNI-like"/>
    <property type="match status" value="1"/>
</dbReference>